<evidence type="ECO:0000259" key="2">
    <source>
        <dbReference type="Pfam" id="PF26107"/>
    </source>
</evidence>
<dbReference type="Pfam" id="PF26109">
    <property type="entry name" value="WHD_BrxR"/>
    <property type="match status" value="1"/>
</dbReference>
<dbReference type="AlphaFoldDB" id="A0A1I1JNN7"/>
<dbReference type="OrthoDB" id="6400324at2"/>
<feature type="domain" description="DNA-binding transcriptional repressor CapW C-terminal dimerisation" evidence="2">
    <location>
        <begin position="221"/>
        <end position="284"/>
    </location>
</feature>
<dbReference type="STRING" id="1123010.SAMN02745724_01738"/>
<keyword evidence="5" id="KW-1185">Reference proteome</keyword>
<dbReference type="InterPro" id="IPR026881">
    <property type="entry name" value="WYL_dom"/>
</dbReference>
<gene>
    <name evidence="4" type="ORF">SAMN02745724_01738</name>
</gene>
<dbReference type="InterPro" id="IPR059020">
    <property type="entry name" value="CapW_CTD"/>
</dbReference>
<feature type="domain" description="DNA-binding transcriptional repressor CapW winged helix-turn-helix" evidence="3">
    <location>
        <begin position="28"/>
        <end position="96"/>
    </location>
</feature>
<evidence type="ECO:0000259" key="1">
    <source>
        <dbReference type="Pfam" id="PF13280"/>
    </source>
</evidence>
<sequence>MNRNFTKEILEFNVDDKISTLNESWQKKERLRFIDTKLFWTGTIRRSEICEAFQIHWTNASKDLTLYQKLAEKNVIYDKNAKIYRTTSEFGSISKSHSLLNLLAYTNLDMPCHGYIPNLLFSVNIPVRQPDTEIVRDILQSAHNESAIEINYRSMANPDGKIRYIYPQTIIFDGLRWHLRAYDESHGDYRDFVLSRIKRTGSTKERNVYPPDAEWHKVSWLEIRPHSKLTDKQKKMIEYDYSMQNSSLKIEVRNATAQYLIRVLNLDTNLEPPRQQIECVNLKEFDSY</sequence>
<organism evidence="4 5">
    <name type="scientific">Pseudoalteromonas denitrificans DSM 6059</name>
    <dbReference type="NCBI Taxonomy" id="1123010"/>
    <lineage>
        <taxon>Bacteria</taxon>
        <taxon>Pseudomonadati</taxon>
        <taxon>Pseudomonadota</taxon>
        <taxon>Gammaproteobacteria</taxon>
        <taxon>Alteromonadales</taxon>
        <taxon>Pseudoalteromonadaceae</taxon>
        <taxon>Pseudoalteromonas</taxon>
    </lineage>
</organism>
<dbReference type="Pfam" id="PF13280">
    <property type="entry name" value="WYL"/>
    <property type="match status" value="1"/>
</dbReference>
<dbReference type="InterPro" id="IPR051534">
    <property type="entry name" value="CBASS_pafABC_assoc_protein"/>
</dbReference>
<dbReference type="InterPro" id="IPR059019">
    <property type="entry name" value="WHD_CapW"/>
</dbReference>
<dbReference type="Proteomes" id="UP000198862">
    <property type="component" value="Unassembled WGS sequence"/>
</dbReference>
<name>A0A1I1JNN7_9GAMM</name>
<dbReference type="PIRSF" id="PIRSF015558">
    <property type="entry name" value="Txn_reg_DeoR_prd"/>
    <property type="match status" value="1"/>
</dbReference>
<dbReference type="PROSITE" id="PS52050">
    <property type="entry name" value="WYL"/>
    <property type="match status" value="1"/>
</dbReference>
<dbReference type="InterPro" id="IPR016634">
    <property type="entry name" value="CapW-like"/>
</dbReference>
<evidence type="ECO:0000259" key="3">
    <source>
        <dbReference type="Pfam" id="PF26109"/>
    </source>
</evidence>
<protein>
    <submittedName>
        <fullName evidence="4">WYL domain-containing protein</fullName>
    </submittedName>
</protein>
<evidence type="ECO:0000313" key="5">
    <source>
        <dbReference type="Proteomes" id="UP000198862"/>
    </source>
</evidence>
<dbReference type="PANTHER" id="PTHR34580">
    <property type="match status" value="1"/>
</dbReference>
<feature type="domain" description="WYL" evidence="1">
    <location>
        <begin position="133"/>
        <end position="199"/>
    </location>
</feature>
<dbReference type="RefSeq" id="WP_091982813.1">
    <property type="nucleotide sequence ID" value="NZ_FOLO01000010.1"/>
</dbReference>
<dbReference type="EMBL" id="FOLO01000010">
    <property type="protein sequence ID" value="SFC47513.1"/>
    <property type="molecule type" value="Genomic_DNA"/>
</dbReference>
<dbReference type="Pfam" id="PF26107">
    <property type="entry name" value="BrxR_CTD"/>
    <property type="match status" value="1"/>
</dbReference>
<reference evidence="4 5" key="1">
    <citation type="submission" date="2016-10" db="EMBL/GenBank/DDBJ databases">
        <authorList>
            <person name="de Groot N.N."/>
        </authorList>
    </citation>
    <scope>NUCLEOTIDE SEQUENCE [LARGE SCALE GENOMIC DNA]</scope>
    <source>
        <strain evidence="4 5">DSM 6059</strain>
    </source>
</reference>
<accession>A0A1I1JNN7</accession>
<dbReference type="PANTHER" id="PTHR34580:SF3">
    <property type="entry name" value="PROTEIN PAFB"/>
    <property type="match status" value="1"/>
</dbReference>
<evidence type="ECO:0000313" key="4">
    <source>
        <dbReference type="EMBL" id="SFC47513.1"/>
    </source>
</evidence>
<proteinExistence type="predicted"/>